<protein>
    <submittedName>
        <fullName evidence="10">Peptide ABC transporter permease</fullName>
    </submittedName>
</protein>
<dbReference type="Gene3D" id="1.10.3720.10">
    <property type="entry name" value="MetI-like"/>
    <property type="match status" value="1"/>
</dbReference>
<dbReference type="Pfam" id="PF00528">
    <property type="entry name" value="BPD_transp_1"/>
    <property type="match status" value="1"/>
</dbReference>
<keyword evidence="11" id="KW-1185">Reference proteome</keyword>
<keyword evidence="2 7" id="KW-0813">Transport</keyword>
<dbReference type="PANTHER" id="PTHR43386:SF25">
    <property type="entry name" value="PEPTIDE ABC TRANSPORTER PERMEASE PROTEIN"/>
    <property type="match status" value="1"/>
</dbReference>
<dbReference type="EMBL" id="AP021875">
    <property type="protein sequence ID" value="BBO73234.1"/>
    <property type="molecule type" value="Genomic_DNA"/>
</dbReference>
<sequence length="311" mass="33546">MSKTVNQTSTTPQFEELPDAPPRRRMKFSWTGKFSICVVVSWVILALIGPYIAPYHEADILDEALFIVPGSDNRYPETTFQNPSKVAFLGTDYMGRDILSRTLFGARTTIAITLAATLLAYIVGVTLGIAAAVGGGILDMSLSRVNDAIVSMPHIMLGLVVIAAIGSTIPILVVLTGFIYAASVFRIARALGQEVMVSDFVEASQVRGEGLWWIITREVLPNVAVPLATDFGLRFVWVLLFISSLSFLGLGIQPPMSDWGSMVRENLAGLPYGSIAPLVPAFAIATLTISINMIVDDISAHSGSKLAKRMI</sequence>
<evidence type="ECO:0000256" key="4">
    <source>
        <dbReference type="ARBA" id="ARBA00022692"/>
    </source>
</evidence>
<dbReference type="AlphaFoldDB" id="A0A5K7Z432"/>
<keyword evidence="3" id="KW-1003">Cell membrane</keyword>
<dbReference type="GO" id="GO:0005886">
    <property type="term" value="C:plasma membrane"/>
    <property type="evidence" value="ECO:0007669"/>
    <property type="project" value="UniProtKB-SubCell"/>
</dbReference>
<keyword evidence="5 7" id="KW-1133">Transmembrane helix</keyword>
<dbReference type="InterPro" id="IPR050366">
    <property type="entry name" value="BP-dependent_transpt_permease"/>
</dbReference>
<dbReference type="PANTHER" id="PTHR43386">
    <property type="entry name" value="OLIGOPEPTIDE TRANSPORT SYSTEM PERMEASE PROTEIN APPC"/>
    <property type="match status" value="1"/>
</dbReference>
<feature type="transmembrane region" description="Helical" evidence="7">
    <location>
        <begin position="235"/>
        <end position="252"/>
    </location>
</feature>
<name>A0A5K7Z432_9BACT</name>
<evidence type="ECO:0000259" key="9">
    <source>
        <dbReference type="PROSITE" id="PS50928"/>
    </source>
</evidence>
<dbReference type="KEGG" id="dwd:DSCW_06510"/>
<evidence type="ECO:0000256" key="2">
    <source>
        <dbReference type="ARBA" id="ARBA00022448"/>
    </source>
</evidence>
<comment type="subcellular location">
    <subcellularLocation>
        <location evidence="1 7">Cell membrane</location>
        <topology evidence="1 7">Multi-pass membrane protein</topology>
    </subcellularLocation>
</comment>
<proteinExistence type="inferred from homology"/>
<feature type="transmembrane region" description="Helical" evidence="7">
    <location>
        <begin position="110"/>
        <end position="133"/>
    </location>
</feature>
<keyword evidence="4 7" id="KW-0812">Transmembrane</keyword>
<dbReference type="SUPFAM" id="SSF161098">
    <property type="entry name" value="MetI-like"/>
    <property type="match status" value="1"/>
</dbReference>
<feature type="transmembrane region" description="Helical" evidence="7">
    <location>
        <begin position="34"/>
        <end position="53"/>
    </location>
</feature>
<evidence type="ECO:0000256" key="3">
    <source>
        <dbReference type="ARBA" id="ARBA00022475"/>
    </source>
</evidence>
<evidence type="ECO:0000256" key="1">
    <source>
        <dbReference type="ARBA" id="ARBA00004651"/>
    </source>
</evidence>
<feature type="compositionally biased region" description="Polar residues" evidence="8">
    <location>
        <begin position="1"/>
        <end position="13"/>
    </location>
</feature>
<keyword evidence="6 7" id="KW-0472">Membrane</keyword>
<evidence type="ECO:0000256" key="8">
    <source>
        <dbReference type="SAM" id="MobiDB-lite"/>
    </source>
</evidence>
<feature type="region of interest" description="Disordered" evidence="8">
    <location>
        <begin position="1"/>
        <end position="20"/>
    </location>
</feature>
<evidence type="ECO:0000313" key="10">
    <source>
        <dbReference type="EMBL" id="BBO73234.1"/>
    </source>
</evidence>
<dbReference type="InterPro" id="IPR000515">
    <property type="entry name" value="MetI-like"/>
</dbReference>
<dbReference type="InterPro" id="IPR035906">
    <property type="entry name" value="MetI-like_sf"/>
</dbReference>
<organism evidence="10 11">
    <name type="scientific">Desulfosarcina widdelii</name>
    <dbReference type="NCBI Taxonomy" id="947919"/>
    <lineage>
        <taxon>Bacteria</taxon>
        <taxon>Pseudomonadati</taxon>
        <taxon>Thermodesulfobacteriota</taxon>
        <taxon>Desulfobacteria</taxon>
        <taxon>Desulfobacterales</taxon>
        <taxon>Desulfosarcinaceae</taxon>
        <taxon>Desulfosarcina</taxon>
    </lineage>
</organism>
<accession>A0A5K7Z432</accession>
<dbReference type="CDD" id="cd06261">
    <property type="entry name" value="TM_PBP2"/>
    <property type="match status" value="1"/>
</dbReference>
<feature type="transmembrane region" description="Helical" evidence="7">
    <location>
        <begin position="272"/>
        <end position="295"/>
    </location>
</feature>
<feature type="domain" description="ABC transmembrane type-1" evidence="9">
    <location>
        <begin position="106"/>
        <end position="295"/>
    </location>
</feature>
<gene>
    <name evidence="10" type="ORF">DSCW_06510</name>
</gene>
<dbReference type="GO" id="GO:0055085">
    <property type="term" value="P:transmembrane transport"/>
    <property type="evidence" value="ECO:0007669"/>
    <property type="project" value="InterPro"/>
</dbReference>
<dbReference type="RefSeq" id="WP_197740486.1">
    <property type="nucleotide sequence ID" value="NZ_AP021875.1"/>
</dbReference>
<evidence type="ECO:0000256" key="7">
    <source>
        <dbReference type="RuleBase" id="RU363032"/>
    </source>
</evidence>
<reference evidence="10 11" key="1">
    <citation type="submission" date="2019-11" db="EMBL/GenBank/DDBJ databases">
        <title>Comparative genomics of hydrocarbon-degrading Desulfosarcina strains.</title>
        <authorList>
            <person name="Watanabe M."/>
            <person name="Kojima H."/>
            <person name="Fukui M."/>
        </authorList>
    </citation>
    <scope>NUCLEOTIDE SEQUENCE [LARGE SCALE GENOMIC DNA]</scope>
    <source>
        <strain evidence="10 11">PP31</strain>
    </source>
</reference>
<evidence type="ECO:0000256" key="5">
    <source>
        <dbReference type="ARBA" id="ARBA00022989"/>
    </source>
</evidence>
<evidence type="ECO:0000313" key="11">
    <source>
        <dbReference type="Proteomes" id="UP000427769"/>
    </source>
</evidence>
<evidence type="ECO:0000256" key="6">
    <source>
        <dbReference type="ARBA" id="ARBA00023136"/>
    </source>
</evidence>
<comment type="similarity">
    <text evidence="7">Belongs to the binding-protein-dependent transport system permease family.</text>
</comment>
<dbReference type="PROSITE" id="PS50928">
    <property type="entry name" value="ABC_TM1"/>
    <property type="match status" value="1"/>
</dbReference>
<dbReference type="Proteomes" id="UP000427769">
    <property type="component" value="Chromosome"/>
</dbReference>